<accession>A0A1H2BU18</accession>
<sequence>MRLLPLIAGAALVIATAAPAGANAGPAAVTFDFKTNTGFVDATNLLQGFDWNAGRLAREAATISFHHTMIIEEIWSLTCTAGAKPFTATRVQQDMKIFLTDTPVYSPDRAKVTGFRITGSNMGISATTAGFETGYPCPKPGHGKTIRSLRRIAETTTRTLLSEAGDKSTALFQTRTGPPARPESPVY</sequence>
<evidence type="ECO:0000313" key="4">
    <source>
        <dbReference type="Proteomes" id="UP000198688"/>
    </source>
</evidence>
<feature type="region of interest" description="Disordered" evidence="1">
    <location>
        <begin position="163"/>
        <end position="187"/>
    </location>
</feature>
<evidence type="ECO:0000256" key="1">
    <source>
        <dbReference type="SAM" id="MobiDB-lite"/>
    </source>
</evidence>
<protein>
    <submittedName>
        <fullName evidence="3">Uncharacterized protein</fullName>
    </submittedName>
</protein>
<dbReference type="Proteomes" id="UP000198688">
    <property type="component" value="Chromosome I"/>
</dbReference>
<dbReference type="AlphaFoldDB" id="A0A1H2BU18"/>
<proteinExistence type="predicted"/>
<evidence type="ECO:0000256" key="2">
    <source>
        <dbReference type="SAM" id="SignalP"/>
    </source>
</evidence>
<keyword evidence="2" id="KW-0732">Signal</keyword>
<organism evidence="3 4">
    <name type="scientific">Actinoplanes derwentensis</name>
    <dbReference type="NCBI Taxonomy" id="113562"/>
    <lineage>
        <taxon>Bacteria</taxon>
        <taxon>Bacillati</taxon>
        <taxon>Actinomycetota</taxon>
        <taxon>Actinomycetes</taxon>
        <taxon>Micromonosporales</taxon>
        <taxon>Micromonosporaceae</taxon>
        <taxon>Actinoplanes</taxon>
    </lineage>
</organism>
<gene>
    <name evidence="3" type="ORF">SAMN04489716_4859</name>
</gene>
<dbReference type="EMBL" id="LT629758">
    <property type="protein sequence ID" value="SDT61256.1"/>
    <property type="molecule type" value="Genomic_DNA"/>
</dbReference>
<evidence type="ECO:0000313" key="3">
    <source>
        <dbReference type="EMBL" id="SDT61256.1"/>
    </source>
</evidence>
<dbReference type="STRING" id="113562.SAMN04489716_4859"/>
<reference evidence="3 4" key="1">
    <citation type="submission" date="2016-10" db="EMBL/GenBank/DDBJ databases">
        <authorList>
            <person name="de Groot N.N."/>
        </authorList>
    </citation>
    <scope>NUCLEOTIDE SEQUENCE [LARGE SCALE GENOMIC DNA]</scope>
    <source>
        <strain evidence="3 4">DSM 43941</strain>
    </source>
</reference>
<dbReference type="OrthoDB" id="3296665at2"/>
<dbReference type="RefSeq" id="WP_092546725.1">
    <property type="nucleotide sequence ID" value="NZ_BOMJ01000008.1"/>
</dbReference>
<keyword evidence="4" id="KW-1185">Reference proteome</keyword>
<name>A0A1H2BU18_9ACTN</name>
<feature type="signal peptide" evidence="2">
    <location>
        <begin position="1"/>
        <end position="22"/>
    </location>
</feature>
<feature type="chain" id="PRO_5038880377" evidence="2">
    <location>
        <begin position="23"/>
        <end position="187"/>
    </location>
</feature>